<dbReference type="Proteomes" id="UP001239213">
    <property type="component" value="Unassembled WGS sequence"/>
</dbReference>
<accession>A0AAI9VFL7</accession>
<proteinExistence type="predicted"/>
<name>A0AAI9VFL7_9PEZI</name>
<dbReference type="EMBL" id="MPDP01000097">
    <property type="protein sequence ID" value="KAK1481738.1"/>
    <property type="molecule type" value="Genomic_DNA"/>
</dbReference>
<evidence type="ECO:0000259" key="2">
    <source>
        <dbReference type="Pfam" id="PF06985"/>
    </source>
</evidence>
<dbReference type="PANTHER" id="PTHR33112">
    <property type="entry name" value="DOMAIN PROTEIN, PUTATIVE-RELATED"/>
    <property type="match status" value="1"/>
</dbReference>
<dbReference type="Pfam" id="PF06985">
    <property type="entry name" value="HET"/>
    <property type="match status" value="1"/>
</dbReference>
<sequence length="600" mass="68214">MVQESNQSSAENGPMKRTIQFDDSPPPKRRQIHRPTFTHSEDTVLCTACKDAISKEATDEILDDEPPARLSPRMDSQDAFITIQKWLNDCVRNHPECKVFYSHSTWLPSRLIDVGHPGSHWWKVITTEHHQTPANYGGYLMLSHRWGSSPFVQLTSDTLPAFQNNTAIKSLPKTFRDTIALAHYFNINHIWIDSLCILQDSPLDWKKESSRMDHVYSNSTCSIVAAHSVGPYGGLFTARDPSVLESFVVCSERTDIPSGEYTVWDYTSILNDYNRAQLYERGWVFQERLLLKRTLHFELARRHTGGTRQRRGRAREGVTRIRRMRPQEEEDSPEDEEMFATVWEHLVEEYSGCSLTYGKDKLAALNGMTGIFSNASLSRYISGIWNTHIVRQICWSLNPAAEKKPRPAHPAPSWSWASVQGKVSFKAIVNSDESILHLARHFYHSAHSDAPAGRRIPLGGYIGMSGSVHTLKVSDMSNDGVSLSLDGRSERLDYNPFFFDFYRKDLLPVGVVILPLMCTREPPVNAEGVEIAGLILHPLGYIIDDCGNMALRGSYRYERVGFFNFGPYDGKGQRLLYGSQFTEAEKNKGPYRSNHRIHLE</sequence>
<keyword evidence="4" id="KW-1185">Reference proteome</keyword>
<dbReference type="PANTHER" id="PTHR33112:SF10">
    <property type="entry name" value="TOL"/>
    <property type="match status" value="1"/>
</dbReference>
<reference evidence="3" key="1">
    <citation type="submission" date="2016-11" db="EMBL/GenBank/DDBJ databases">
        <title>The genome sequence of Colletotrichum cuscutae.</title>
        <authorList>
            <person name="Baroncelli R."/>
        </authorList>
    </citation>
    <scope>NUCLEOTIDE SEQUENCE</scope>
    <source>
        <strain evidence="3">IMI 304802</strain>
    </source>
</reference>
<protein>
    <recommendedName>
        <fullName evidence="2">Heterokaryon incompatibility domain-containing protein</fullName>
    </recommendedName>
</protein>
<dbReference type="InterPro" id="IPR010730">
    <property type="entry name" value="HET"/>
</dbReference>
<evidence type="ECO:0000313" key="3">
    <source>
        <dbReference type="EMBL" id="KAK1481738.1"/>
    </source>
</evidence>
<dbReference type="AlphaFoldDB" id="A0AAI9VFL7"/>
<organism evidence="3 4">
    <name type="scientific">Colletotrichum cuscutae</name>
    <dbReference type="NCBI Taxonomy" id="1209917"/>
    <lineage>
        <taxon>Eukaryota</taxon>
        <taxon>Fungi</taxon>
        <taxon>Dikarya</taxon>
        <taxon>Ascomycota</taxon>
        <taxon>Pezizomycotina</taxon>
        <taxon>Sordariomycetes</taxon>
        <taxon>Hypocreomycetidae</taxon>
        <taxon>Glomerellales</taxon>
        <taxon>Glomerellaceae</taxon>
        <taxon>Colletotrichum</taxon>
        <taxon>Colletotrichum acutatum species complex</taxon>
    </lineage>
</organism>
<gene>
    <name evidence="3" type="ORF">CCUS01_15946</name>
</gene>
<feature type="domain" description="Heterokaryon incompatibility" evidence="2">
    <location>
        <begin position="139"/>
        <end position="287"/>
    </location>
</feature>
<evidence type="ECO:0000256" key="1">
    <source>
        <dbReference type="SAM" id="MobiDB-lite"/>
    </source>
</evidence>
<feature type="region of interest" description="Disordered" evidence="1">
    <location>
        <begin position="1"/>
        <end position="37"/>
    </location>
</feature>
<feature type="compositionally biased region" description="Polar residues" evidence="1">
    <location>
        <begin position="1"/>
        <end position="11"/>
    </location>
</feature>
<evidence type="ECO:0000313" key="4">
    <source>
        <dbReference type="Proteomes" id="UP001239213"/>
    </source>
</evidence>
<comment type="caution">
    <text evidence="3">The sequence shown here is derived from an EMBL/GenBank/DDBJ whole genome shotgun (WGS) entry which is preliminary data.</text>
</comment>